<evidence type="ECO:0000313" key="2">
    <source>
        <dbReference type="EMBL" id="EXB04099.1"/>
    </source>
</evidence>
<sequence length="209" mass="22711">MVNTKQSNSVGNHTTQKEPSSNGNVSNSKPLQDISSTIDNARPDLNSPPTNNNHVPDMNEGGENLVATGAGTLGGAAVGAAFGVVGGPPGAVVGGIIGGVVGAIAGSDIAQTNNQKDDSNDWQEEDNYWRENYKKMPYYTENKNLEYDRDYRAAYRLGYENRVHNNAEINFSEVESKLKAKWEQVKGSSRLQWEEAKFAVEDGLKKIHP</sequence>
<comment type="caution">
    <text evidence="2">The sequence shown here is derived from an EMBL/GenBank/DDBJ whole genome shotgun (WGS) entry which is preliminary data.</text>
</comment>
<feature type="region of interest" description="Disordered" evidence="1">
    <location>
        <begin position="1"/>
        <end position="66"/>
    </location>
</feature>
<dbReference type="EMBL" id="JEWH01000060">
    <property type="protein sequence ID" value="EXB04099.1"/>
    <property type="molecule type" value="Genomic_DNA"/>
</dbReference>
<dbReference type="AlphaFoldDB" id="A0A009IHL4"/>
<dbReference type="PATRIC" id="fig|1310613.3.peg.3304"/>
<protein>
    <submittedName>
        <fullName evidence="2">Glycine zipper family protein</fullName>
    </submittedName>
</protein>
<gene>
    <name evidence="2" type="ORF">J512_3442</name>
</gene>
<organism evidence="2 3">
    <name type="scientific">Acinetobacter baumannii (strain 1295743)</name>
    <dbReference type="NCBI Taxonomy" id="1310613"/>
    <lineage>
        <taxon>Bacteria</taxon>
        <taxon>Pseudomonadati</taxon>
        <taxon>Pseudomonadota</taxon>
        <taxon>Gammaproteobacteria</taxon>
        <taxon>Moraxellales</taxon>
        <taxon>Moraxellaceae</taxon>
        <taxon>Acinetobacter</taxon>
        <taxon>Acinetobacter calcoaceticus/baumannii complex</taxon>
    </lineage>
</organism>
<dbReference type="RefSeq" id="WP_000248353.1">
    <property type="nucleotide sequence ID" value="NZ_JEWH01000060.1"/>
</dbReference>
<reference evidence="2 3" key="1">
    <citation type="submission" date="2014-02" db="EMBL/GenBank/DDBJ databases">
        <title>Comparative genomics and transcriptomics to identify genetic mechanisms underlying the emergence of carbapenem resistant Acinetobacter baumannii (CRAb).</title>
        <authorList>
            <person name="Harris A.D."/>
            <person name="Johnson K.J."/>
            <person name="George J."/>
            <person name="Shefchek K."/>
            <person name="Daugherty S.C."/>
            <person name="Parankush S."/>
            <person name="Sadzewicz L."/>
            <person name="Tallon L."/>
            <person name="Sengamalay N."/>
            <person name="Hazen T.H."/>
            <person name="Rasko D.A."/>
        </authorList>
    </citation>
    <scope>NUCLEOTIDE SEQUENCE [LARGE SCALE GENOMIC DNA]</scope>
    <source>
        <strain evidence="2 3">1295743</strain>
    </source>
</reference>
<dbReference type="Proteomes" id="UP000020595">
    <property type="component" value="Unassembled WGS sequence"/>
</dbReference>
<accession>A0A009IHL4</accession>
<proteinExistence type="predicted"/>
<evidence type="ECO:0000313" key="3">
    <source>
        <dbReference type="Proteomes" id="UP000020595"/>
    </source>
</evidence>
<feature type="compositionally biased region" description="Polar residues" evidence="1">
    <location>
        <begin position="1"/>
        <end position="39"/>
    </location>
</feature>
<name>A0A009IHL4_ACIB9</name>
<evidence type="ECO:0000256" key="1">
    <source>
        <dbReference type="SAM" id="MobiDB-lite"/>
    </source>
</evidence>